<reference evidence="1 2" key="1">
    <citation type="submission" date="2017-06" db="EMBL/GenBank/DDBJ databases">
        <title>Cmopartive genomic analysis of Ambrosia Fusariam Clade fungi.</title>
        <authorList>
            <person name="Stajich J.E."/>
            <person name="Carrillo J."/>
            <person name="Kijimoto T."/>
            <person name="Eskalen A."/>
            <person name="O'Donnell K."/>
            <person name="Kasson M."/>
        </authorList>
    </citation>
    <scope>NUCLEOTIDE SEQUENCE [LARGE SCALE GENOMIC DNA]</scope>
    <source>
        <strain evidence="1 2">NRRL 20438</strain>
    </source>
</reference>
<keyword evidence="2" id="KW-1185">Reference proteome</keyword>
<protein>
    <submittedName>
        <fullName evidence="1">Uncharacterized protein</fullName>
    </submittedName>
</protein>
<dbReference type="Proteomes" id="UP000288429">
    <property type="component" value="Unassembled WGS sequence"/>
</dbReference>
<comment type="caution">
    <text evidence="1">The sequence shown here is derived from an EMBL/GenBank/DDBJ whole genome shotgun (WGS) entry which is preliminary data.</text>
</comment>
<evidence type="ECO:0000313" key="1">
    <source>
        <dbReference type="EMBL" id="RSL84093.1"/>
    </source>
</evidence>
<sequence length="164" mass="17663">MEASLAFQIQQRSMVRIFMSEHKWRAGLLTEEEAIMMLNQGDDSATPVSAVLMFVPGIPIVVNHNTHQGLKLVNGASYSAAVEVIVDKAYQGRRISADLSVHFGPLTGIILESETTNDLHFVGMPPGYIVNESGRGAVYSVGAQVLCARGTAPPVRRLGAQSLD</sequence>
<dbReference type="EMBL" id="NIZV01000621">
    <property type="protein sequence ID" value="RSL84093.1"/>
    <property type="molecule type" value="Genomic_DNA"/>
</dbReference>
<proteinExistence type="predicted"/>
<gene>
    <name evidence="1" type="ORF">CDV31_016749</name>
</gene>
<name>A0A428S330_9HYPO</name>
<evidence type="ECO:0000313" key="2">
    <source>
        <dbReference type="Proteomes" id="UP000288429"/>
    </source>
</evidence>
<organism evidence="1 2">
    <name type="scientific">Fusarium ambrosium</name>
    <dbReference type="NCBI Taxonomy" id="131363"/>
    <lineage>
        <taxon>Eukaryota</taxon>
        <taxon>Fungi</taxon>
        <taxon>Dikarya</taxon>
        <taxon>Ascomycota</taxon>
        <taxon>Pezizomycotina</taxon>
        <taxon>Sordariomycetes</taxon>
        <taxon>Hypocreomycetidae</taxon>
        <taxon>Hypocreales</taxon>
        <taxon>Nectriaceae</taxon>
        <taxon>Fusarium</taxon>
        <taxon>Fusarium solani species complex</taxon>
    </lineage>
</organism>
<accession>A0A428S330</accession>
<dbReference type="AlphaFoldDB" id="A0A428S330"/>